<evidence type="ECO:0000313" key="1">
    <source>
        <dbReference type="EMBL" id="GKG99094.1"/>
    </source>
</evidence>
<name>A0AA37N2F8_9FIRM</name>
<evidence type="ECO:0000313" key="2">
    <source>
        <dbReference type="Proteomes" id="UP001055091"/>
    </source>
</evidence>
<reference evidence="1" key="1">
    <citation type="submission" date="2022-01" db="EMBL/GenBank/DDBJ databases">
        <title>Novel bile acid biosynthetic pathways are enriched in the microbiome of centenarians.</title>
        <authorList>
            <person name="Sato Y."/>
            <person name="Atarashi K."/>
            <person name="Plichta R.D."/>
            <person name="Arai Y."/>
            <person name="Sasajima S."/>
            <person name="Kearney M.S."/>
            <person name="Suda W."/>
            <person name="Takeshita K."/>
            <person name="Sasaki T."/>
            <person name="Okamoto S."/>
            <person name="Skelly N.A."/>
            <person name="Okamura Y."/>
            <person name="Vlamakis H."/>
            <person name="Li Y."/>
            <person name="Tanoue T."/>
            <person name="Takei H."/>
            <person name="Nittono H."/>
            <person name="Narushima S."/>
            <person name="Irie J."/>
            <person name="Itoh H."/>
            <person name="Moriya K."/>
            <person name="Sugiura Y."/>
            <person name="Suematsu M."/>
            <person name="Moritoki N."/>
            <person name="Shibata S."/>
            <person name="Littman R.D."/>
            <person name="Fischbach A.M."/>
            <person name="Uwamino Y."/>
            <person name="Inoue T."/>
            <person name="Honda A."/>
            <person name="Hattori M."/>
            <person name="Murai T."/>
            <person name="Xavier J.R."/>
            <person name="Hirose N."/>
            <person name="Honda K."/>
        </authorList>
    </citation>
    <scope>NUCLEOTIDE SEQUENCE</scope>
    <source>
        <strain evidence="1">CE91-St55</strain>
    </source>
</reference>
<dbReference type="Proteomes" id="UP001055091">
    <property type="component" value="Unassembled WGS sequence"/>
</dbReference>
<dbReference type="RefSeq" id="WP_195522101.1">
    <property type="nucleotide sequence ID" value="NZ_BQNJ01000001.1"/>
</dbReference>
<dbReference type="EMBL" id="BQNJ01000001">
    <property type="protein sequence ID" value="GKG99094.1"/>
    <property type="molecule type" value="Genomic_DNA"/>
</dbReference>
<sequence>MILKNGEGYPDPTAYRAIKEADRPPKPVKDVINILRTVASLAGFEIIGKIHLKDRETGRVW</sequence>
<dbReference type="AlphaFoldDB" id="A0AA37N2F8"/>
<comment type="caution">
    <text evidence="1">The sequence shown here is derived from an EMBL/GenBank/DDBJ whole genome shotgun (WGS) entry which is preliminary data.</text>
</comment>
<gene>
    <name evidence="1" type="ORF">CE91St55_10760</name>
</gene>
<accession>A0AA37N2F8</accession>
<proteinExistence type="predicted"/>
<protein>
    <submittedName>
        <fullName evidence="1">Uncharacterized protein</fullName>
    </submittedName>
</protein>
<organism evidence="1 2">
    <name type="scientific">Hungatella hathewayi</name>
    <dbReference type="NCBI Taxonomy" id="154046"/>
    <lineage>
        <taxon>Bacteria</taxon>
        <taxon>Bacillati</taxon>
        <taxon>Bacillota</taxon>
        <taxon>Clostridia</taxon>
        <taxon>Lachnospirales</taxon>
        <taxon>Lachnospiraceae</taxon>
        <taxon>Hungatella</taxon>
    </lineage>
</organism>